<organism evidence="8 9">
    <name type="scientific">Melanomma pulvis-pyrius CBS 109.77</name>
    <dbReference type="NCBI Taxonomy" id="1314802"/>
    <lineage>
        <taxon>Eukaryota</taxon>
        <taxon>Fungi</taxon>
        <taxon>Dikarya</taxon>
        <taxon>Ascomycota</taxon>
        <taxon>Pezizomycotina</taxon>
        <taxon>Dothideomycetes</taxon>
        <taxon>Pleosporomycetidae</taxon>
        <taxon>Pleosporales</taxon>
        <taxon>Melanommataceae</taxon>
        <taxon>Melanomma</taxon>
    </lineage>
</organism>
<evidence type="ECO:0000259" key="6">
    <source>
        <dbReference type="Pfam" id="PF23036"/>
    </source>
</evidence>
<protein>
    <submittedName>
        <fullName evidence="8">TMEM1 family protein-like protein</fullName>
    </submittedName>
</protein>
<evidence type="ECO:0000259" key="7">
    <source>
        <dbReference type="Pfam" id="PF23274"/>
    </source>
</evidence>
<dbReference type="Pfam" id="PF24965">
    <property type="entry name" value="TRS130_4HB"/>
    <property type="match status" value="1"/>
</dbReference>
<feature type="domain" description="TRAPPC10/Trs130 C-terminal" evidence="5">
    <location>
        <begin position="1378"/>
        <end position="1543"/>
    </location>
</feature>
<feature type="region of interest" description="Disordered" evidence="4">
    <location>
        <begin position="89"/>
        <end position="129"/>
    </location>
</feature>
<feature type="compositionally biased region" description="Polar residues" evidence="4">
    <location>
        <begin position="198"/>
        <end position="211"/>
    </location>
</feature>
<evidence type="ECO:0000256" key="3">
    <source>
        <dbReference type="ARBA" id="ARBA00023034"/>
    </source>
</evidence>
<dbReference type="InterPro" id="IPR045126">
    <property type="entry name" value="TRAPPC10/Trs130"/>
</dbReference>
<feature type="region of interest" description="Disordered" evidence="4">
    <location>
        <begin position="197"/>
        <end position="224"/>
    </location>
</feature>
<dbReference type="OrthoDB" id="10256906at2759"/>
<feature type="compositionally biased region" description="Polar residues" evidence="4">
    <location>
        <begin position="107"/>
        <end position="116"/>
    </location>
</feature>
<dbReference type="GO" id="GO:0005829">
    <property type="term" value="C:cytosol"/>
    <property type="evidence" value="ECO:0007669"/>
    <property type="project" value="GOC"/>
</dbReference>
<name>A0A6A6XAS4_9PLEO</name>
<evidence type="ECO:0000313" key="9">
    <source>
        <dbReference type="Proteomes" id="UP000799757"/>
    </source>
</evidence>
<evidence type="ECO:0000256" key="2">
    <source>
        <dbReference type="ARBA" id="ARBA00022448"/>
    </source>
</evidence>
<reference evidence="8" key="1">
    <citation type="journal article" date="2020" name="Stud. Mycol.">
        <title>101 Dothideomycetes genomes: a test case for predicting lifestyles and emergence of pathogens.</title>
        <authorList>
            <person name="Haridas S."/>
            <person name="Albert R."/>
            <person name="Binder M."/>
            <person name="Bloem J."/>
            <person name="Labutti K."/>
            <person name="Salamov A."/>
            <person name="Andreopoulos B."/>
            <person name="Baker S."/>
            <person name="Barry K."/>
            <person name="Bills G."/>
            <person name="Bluhm B."/>
            <person name="Cannon C."/>
            <person name="Castanera R."/>
            <person name="Culley D."/>
            <person name="Daum C."/>
            <person name="Ezra D."/>
            <person name="Gonzalez J."/>
            <person name="Henrissat B."/>
            <person name="Kuo A."/>
            <person name="Liang C."/>
            <person name="Lipzen A."/>
            <person name="Lutzoni F."/>
            <person name="Magnuson J."/>
            <person name="Mondo S."/>
            <person name="Nolan M."/>
            <person name="Ohm R."/>
            <person name="Pangilinan J."/>
            <person name="Park H.-J."/>
            <person name="Ramirez L."/>
            <person name="Alfaro M."/>
            <person name="Sun H."/>
            <person name="Tritt A."/>
            <person name="Yoshinaga Y."/>
            <person name="Zwiers L.-H."/>
            <person name="Turgeon B."/>
            <person name="Goodwin S."/>
            <person name="Spatafora J."/>
            <person name="Crous P."/>
            <person name="Grigoriev I."/>
        </authorList>
    </citation>
    <scope>NUCLEOTIDE SEQUENCE</scope>
    <source>
        <strain evidence="8">CBS 109.77</strain>
    </source>
</reference>
<feature type="region of interest" description="Disordered" evidence="4">
    <location>
        <begin position="638"/>
        <end position="659"/>
    </location>
</feature>
<evidence type="ECO:0000259" key="5">
    <source>
        <dbReference type="Pfam" id="PF12584"/>
    </source>
</evidence>
<proteinExistence type="predicted"/>
<feature type="domain" description="TRAPPC10/Trs130 N-terminal" evidence="6">
    <location>
        <begin position="122"/>
        <end position="253"/>
    </location>
</feature>
<comment type="subcellular location">
    <subcellularLocation>
        <location evidence="1">Golgi apparatus</location>
    </subcellularLocation>
</comment>
<keyword evidence="2" id="KW-0813">Transport</keyword>
<dbReference type="PANTHER" id="PTHR13251">
    <property type="entry name" value="EPILEPSY HOLOPROSENCEPHALY CANDIDATE 1/TMEM1"/>
    <property type="match status" value="1"/>
</dbReference>
<keyword evidence="3" id="KW-0333">Golgi apparatus</keyword>
<accession>A0A6A6XAS4</accession>
<feature type="domain" description="DUF7077" evidence="7">
    <location>
        <begin position="1038"/>
        <end position="1158"/>
    </location>
</feature>
<dbReference type="Proteomes" id="UP000799757">
    <property type="component" value="Unassembled WGS sequence"/>
</dbReference>
<keyword evidence="9" id="KW-1185">Reference proteome</keyword>
<evidence type="ECO:0000256" key="1">
    <source>
        <dbReference type="ARBA" id="ARBA00004555"/>
    </source>
</evidence>
<feature type="region of interest" description="Disordered" evidence="4">
    <location>
        <begin position="1502"/>
        <end position="1522"/>
    </location>
</feature>
<dbReference type="Pfam" id="PF23036">
    <property type="entry name" value="TRAPPC10_1st"/>
    <property type="match status" value="2"/>
</dbReference>
<dbReference type="InterPro" id="IPR056913">
    <property type="entry name" value="TRAPPC10/Trs130_N"/>
</dbReference>
<dbReference type="GO" id="GO:0006891">
    <property type="term" value="P:intra-Golgi vesicle-mediated transport"/>
    <property type="evidence" value="ECO:0007669"/>
    <property type="project" value="TreeGrafter"/>
</dbReference>
<dbReference type="InterPro" id="IPR022233">
    <property type="entry name" value="TRAPPC10/Trs130_C"/>
</dbReference>
<dbReference type="EMBL" id="MU001924">
    <property type="protein sequence ID" value="KAF2793532.1"/>
    <property type="molecule type" value="Genomic_DNA"/>
</dbReference>
<feature type="region of interest" description="Disordered" evidence="4">
    <location>
        <begin position="702"/>
        <end position="730"/>
    </location>
</feature>
<feature type="region of interest" description="Disordered" evidence="4">
    <location>
        <begin position="397"/>
        <end position="419"/>
    </location>
</feature>
<dbReference type="GO" id="GO:0034498">
    <property type="term" value="P:early endosome to Golgi transport"/>
    <property type="evidence" value="ECO:0007669"/>
    <property type="project" value="TreeGrafter"/>
</dbReference>
<dbReference type="InterPro" id="IPR055505">
    <property type="entry name" value="DUF7077"/>
</dbReference>
<evidence type="ECO:0000313" key="8">
    <source>
        <dbReference type="EMBL" id="KAF2793532.1"/>
    </source>
</evidence>
<sequence>MTVAGNGAPGLGAPENVSRQKQSDSSVMDGSSSSKVTVEYHDPSGLFPLVQEQLNTRLPLRNLHWKSPTRPLRSIDSLHVDLIPSKDSVHISGVTSPGLAPPEGPQGAQNPPSTEINRPASKERRHQIPGLRQTPYLKVYLLRCDDSDTYKSNARKQLREWVKAHTPPSQSSSSSSTQENHDAFEWMIIHVVIPDTPAASQPRGTVASNAATGEKEKPSGTSRWTRGTTTILEKIRADFNISSKSAPDRVAQIRLEKGVVPPHMLPVTTSSVTSPPISESPQEQERVWNDVITKFKTLILLSFDLRVSQYEEDIREKDSQRALPGWNFCTFFILKEGLARGFESVGLVEDALLGYDELSVGLDSILRDQANDGGQGQGGVILDHSEDLFEQTSEILKRSQKDDGGRKEPQPHIHNERPINSHKKDYRGLILSNNISVFDFRSYIFGRQMSLLLRLGNSHSSRTDLATKLQPRPSASVIKRSVDDSGVGIKSTASPGDSEDLLSLSELCTRALNFITFGGRLLRDDLMNGAKAHEVEFPSRLIDNLVRSWTFAALQQVLNETATASLPFTRFLKDTSTSSSDKMRSFGNHVEEQKVSVAEPKTMIHPTRSSSLNAGRSVSAEPAYAQPVGQVVFENGQYQDRPAPNQESTLPQTKSGQQDLAGTRAQLHVVQRRTLEQIGKSLGWSIGWAAILSTLSQKEELSDVDLNGKSSSDKEESDDNEDAPTPTSPTIGISAAAIVNAVSTIDQFRQYYETLSDLIVKHYMAAGQIKSGESVLGDLAALRFELGDYAAAAMYFGRMASLFAESRWNTVETTMLKMYAQCLKKLNRKDEYVRTLLDILAKSAGSRIASRSSSKRASILKVLPASKDWLDDDNVDTTGVFEDLVDFSEQLPYDMNVPMVKYFGDIAVEPYVRHFDKKDGFQLRLQFRHVLEDEIDIRKAKVRLVSATPGQGKDIWLQSSDAIRLQKGVCREWVGSNVNITGPYMVDKILLEAKRIVFVHEPIAKAAETTPLGLPTPVSATTLKAVKQSRVACFPRIEAFQARLHLSHFIHIDKPRHIEINFSSGWNDIQHLEVRLKAGTAGLRLHTASATVASGDATIIKKSNPGVIEIGNMSADTTATLTVPYDLESLLPDLTIKLEVEYFTENGQFQFYSSFTIPVELPLDVNVHDHFKNESLYSKFNIKTANHVPLEILDVTLEDSEEFEVSAPKKPKGSVHVFPKQPVSITYKIAKKPVEVITRRPSRTSIGSLALAVEYRCLDEDVLGRARELFTLAVENSPVHRLARLLIPSFTERLENRILPHQFEKVTLLDKIDLGAFEDLGWSDVIDSLPHIVRDDTRVWLQKWHENNKSILLPQTSDSIPSTLGTAPTSPSRRIIITVSIPQTHILHTASLTLKSPEHASSHSSTIVVAGQPLAAELSIRHTRRWGSPSSLVELANITSPSDPIEFVYTIEANPDIWLVAGQRRAHFTAREGEEQKYQIMLIPLKVGNALLPNIEIRPKIAPKEDRKRESQGQGKVEGENERVEELNCEVDYLSYGECVMVIPDVRSSTVGIGEMGSPRSAVWLETTGRQM</sequence>
<feature type="compositionally biased region" description="Polar residues" evidence="4">
    <location>
        <begin position="645"/>
        <end position="659"/>
    </location>
</feature>
<evidence type="ECO:0000256" key="4">
    <source>
        <dbReference type="SAM" id="MobiDB-lite"/>
    </source>
</evidence>
<dbReference type="Pfam" id="PF23274">
    <property type="entry name" value="DUF7077"/>
    <property type="match status" value="1"/>
</dbReference>
<dbReference type="PANTHER" id="PTHR13251:SF3">
    <property type="entry name" value="TRAFFICKING PROTEIN PARTICLE COMPLEX SUBUNIT 10"/>
    <property type="match status" value="1"/>
</dbReference>
<dbReference type="Pfam" id="PF12584">
    <property type="entry name" value="TRAPPC10"/>
    <property type="match status" value="1"/>
</dbReference>
<feature type="compositionally biased region" description="Low complexity" evidence="4">
    <location>
        <begin position="23"/>
        <end position="34"/>
    </location>
</feature>
<dbReference type="GO" id="GO:1990071">
    <property type="term" value="C:TRAPPII protein complex"/>
    <property type="evidence" value="ECO:0007669"/>
    <property type="project" value="InterPro"/>
</dbReference>
<feature type="domain" description="TRAPPC10/Trs130 N-terminal" evidence="6">
    <location>
        <begin position="280"/>
        <end position="457"/>
    </location>
</feature>
<feature type="region of interest" description="Disordered" evidence="4">
    <location>
        <begin position="1"/>
        <end position="40"/>
    </location>
</feature>
<gene>
    <name evidence="8" type="ORF">K505DRAFT_375304</name>
</gene>